<evidence type="ECO:0000256" key="4">
    <source>
        <dbReference type="ARBA" id="ARBA00022475"/>
    </source>
</evidence>
<dbReference type="GO" id="GO:0010043">
    <property type="term" value="P:response to zinc ion"/>
    <property type="evidence" value="ECO:0007669"/>
    <property type="project" value="TreeGrafter"/>
</dbReference>
<evidence type="ECO:0000256" key="9">
    <source>
        <dbReference type="SAM" id="Phobius"/>
    </source>
</evidence>
<reference evidence="10 11" key="1">
    <citation type="submission" date="2017-06" db="EMBL/GenBank/DDBJ databases">
        <authorList>
            <person name="Kim H.J."/>
            <person name="Triplett B.A."/>
        </authorList>
    </citation>
    <scope>NUCLEOTIDE SEQUENCE [LARGE SCALE GENOMIC DNA]</scope>
    <source>
        <strain evidence="10 11">DSM 45207</strain>
    </source>
</reference>
<feature type="transmembrane region" description="Helical" evidence="9">
    <location>
        <begin position="146"/>
        <end position="164"/>
    </location>
</feature>
<feature type="transmembrane region" description="Helical" evidence="9">
    <location>
        <begin position="69"/>
        <end position="87"/>
    </location>
</feature>
<gene>
    <name evidence="10" type="ORF">SAMN06265360_10542</name>
</gene>
<dbReference type="GO" id="GO:0055085">
    <property type="term" value="P:transmembrane transport"/>
    <property type="evidence" value="ECO:0007669"/>
    <property type="project" value="InterPro"/>
</dbReference>
<keyword evidence="7 9" id="KW-0472">Membrane</keyword>
<evidence type="ECO:0000256" key="7">
    <source>
        <dbReference type="ARBA" id="ARBA00023136"/>
    </source>
</evidence>
<keyword evidence="4" id="KW-1003">Cell membrane</keyword>
<keyword evidence="5 8" id="KW-0812">Transmembrane</keyword>
<evidence type="ECO:0000256" key="2">
    <source>
        <dbReference type="ARBA" id="ARBA00008034"/>
    </source>
</evidence>
<feature type="transmembrane region" description="Helical" evidence="9">
    <location>
        <begin position="16"/>
        <end position="37"/>
    </location>
</feature>
<dbReference type="InterPro" id="IPR001626">
    <property type="entry name" value="ABC_TroCD"/>
</dbReference>
<dbReference type="Proteomes" id="UP000198348">
    <property type="component" value="Unassembled WGS sequence"/>
</dbReference>
<keyword evidence="6 9" id="KW-1133">Transmembrane helix</keyword>
<keyword evidence="11" id="KW-1185">Reference proteome</keyword>
<evidence type="ECO:0000256" key="1">
    <source>
        <dbReference type="ARBA" id="ARBA00004651"/>
    </source>
</evidence>
<evidence type="ECO:0000313" key="10">
    <source>
        <dbReference type="EMBL" id="SNR40592.1"/>
    </source>
</evidence>
<feature type="transmembrane region" description="Helical" evidence="9">
    <location>
        <begin position="99"/>
        <end position="120"/>
    </location>
</feature>
<feature type="transmembrane region" description="Helical" evidence="9">
    <location>
        <begin position="258"/>
        <end position="277"/>
    </location>
</feature>
<organism evidence="10 11">
    <name type="scientific">Haloechinothrix alba</name>
    <dbReference type="NCBI Taxonomy" id="664784"/>
    <lineage>
        <taxon>Bacteria</taxon>
        <taxon>Bacillati</taxon>
        <taxon>Actinomycetota</taxon>
        <taxon>Actinomycetes</taxon>
        <taxon>Pseudonocardiales</taxon>
        <taxon>Pseudonocardiaceae</taxon>
        <taxon>Haloechinothrix</taxon>
    </lineage>
</organism>
<dbReference type="SUPFAM" id="SSF81345">
    <property type="entry name" value="ABC transporter involved in vitamin B12 uptake, BtuC"/>
    <property type="match status" value="1"/>
</dbReference>
<comment type="subcellular location">
    <subcellularLocation>
        <location evidence="1 8">Cell membrane</location>
        <topology evidence="1 8">Multi-pass membrane protein</topology>
    </subcellularLocation>
</comment>
<dbReference type="Gene3D" id="1.10.3470.10">
    <property type="entry name" value="ABC transporter involved in vitamin B12 uptake, BtuC"/>
    <property type="match status" value="1"/>
</dbReference>
<dbReference type="PANTHER" id="PTHR30477">
    <property type="entry name" value="ABC-TRANSPORTER METAL-BINDING PROTEIN"/>
    <property type="match status" value="1"/>
</dbReference>
<dbReference type="InterPro" id="IPR037294">
    <property type="entry name" value="ABC_BtuC-like"/>
</dbReference>
<comment type="similarity">
    <text evidence="2 8">Belongs to the ABC-3 integral membrane protein family.</text>
</comment>
<protein>
    <submittedName>
        <fullName evidence="10">Manganese/zinc/iron transport system permease protein</fullName>
    </submittedName>
</protein>
<sequence length="300" mass="29961">MLNWLLNSLPLPYPDAVVVVGTAALGFVAGALGPLLVLRRRAMFGDAMSHATLPGVAIAFLLAGTASPGYLLLGAAASASAAALAMTAMVRSARIAPDAAIGVVLSVSLTLGLVLLTHIASTGDSQQAGLNAYLLGQAAGMVEQDIALTLTLGTIALGCLLVWFRLLRSASFDPGFSAVIGARPWIVDAASTGLLAVAIVLGVRTVGAILMVALLVAPCVAARQLTTTLARLVPLAGLIGAAAGVTGGVVSGKAELPAGPVIVLIATTVAVLAVLFAPRRGVVARSRTAVPATRDAEGAR</sequence>
<dbReference type="RefSeq" id="WP_089300386.1">
    <property type="nucleotide sequence ID" value="NZ_FZNW01000005.1"/>
</dbReference>
<accession>A0A238W211</accession>
<dbReference type="CDD" id="cd06550">
    <property type="entry name" value="TM_ABC_iron-siderophores_like"/>
    <property type="match status" value="1"/>
</dbReference>
<proteinExistence type="inferred from homology"/>
<dbReference type="OrthoDB" id="1016457at2"/>
<dbReference type="EMBL" id="FZNW01000005">
    <property type="protein sequence ID" value="SNR40592.1"/>
    <property type="molecule type" value="Genomic_DNA"/>
</dbReference>
<keyword evidence="3 8" id="KW-0813">Transport</keyword>
<dbReference type="Pfam" id="PF00950">
    <property type="entry name" value="ABC-3"/>
    <property type="match status" value="1"/>
</dbReference>
<dbReference type="AlphaFoldDB" id="A0A238W211"/>
<evidence type="ECO:0000256" key="5">
    <source>
        <dbReference type="ARBA" id="ARBA00022692"/>
    </source>
</evidence>
<dbReference type="PANTHER" id="PTHR30477:SF3">
    <property type="entry name" value="METAL TRANSPORT SYSTEM MEMBRANE PROTEIN CT_069-RELATED"/>
    <property type="match status" value="1"/>
</dbReference>
<evidence type="ECO:0000313" key="11">
    <source>
        <dbReference type="Proteomes" id="UP000198348"/>
    </source>
</evidence>
<feature type="transmembrane region" description="Helical" evidence="9">
    <location>
        <begin position="232"/>
        <end position="252"/>
    </location>
</feature>
<evidence type="ECO:0000256" key="3">
    <source>
        <dbReference type="ARBA" id="ARBA00022448"/>
    </source>
</evidence>
<evidence type="ECO:0000256" key="8">
    <source>
        <dbReference type="RuleBase" id="RU003943"/>
    </source>
</evidence>
<dbReference type="GO" id="GO:0043190">
    <property type="term" value="C:ATP-binding cassette (ABC) transporter complex"/>
    <property type="evidence" value="ECO:0007669"/>
    <property type="project" value="InterPro"/>
</dbReference>
<name>A0A238W211_9PSEU</name>
<evidence type="ECO:0000256" key="6">
    <source>
        <dbReference type="ARBA" id="ARBA00022989"/>
    </source>
</evidence>